<feature type="signal peptide" evidence="1">
    <location>
        <begin position="1"/>
        <end position="19"/>
    </location>
</feature>
<evidence type="ECO:0008006" key="4">
    <source>
        <dbReference type="Google" id="ProtNLM"/>
    </source>
</evidence>
<dbReference type="Proteomes" id="UP000186607">
    <property type="component" value="Unassembled WGS sequence"/>
</dbReference>
<dbReference type="STRING" id="249408.BOO71_0003727"/>
<dbReference type="AlphaFoldDB" id="A0A1U7P1U0"/>
<keyword evidence="3" id="KW-1185">Reference proteome</keyword>
<reference evidence="2 3" key="1">
    <citation type="submission" date="2017-01" db="EMBL/GenBank/DDBJ databases">
        <title>Genome Analysis of Deinococcus marmoris KOPRI26562.</title>
        <authorList>
            <person name="Kim J.H."/>
            <person name="Oh H.-M."/>
        </authorList>
    </citation>
    <scope>NUCLEOTIDE SEQUENCE [LARGE SCALE GENOMIC DNA]</scope>
    <source>
        <strain evidence="2 3">KOPRI26562</strain>
    </source>
</reference>
<evidence type="ECO:0000313" key="3">
    <source>
        <dbReference type="Proteomes" id="UP000186607"/>
    </source>
</evidence>
<sequence length="162" mass="17721">MKGLTVALALLVLNPSALAQNSPAVPAKPPVTAPAATRTPAEQAAFTRGQALMAEFLALKVERLWNTFSPDVKAQYGTLDGFTAFRKTGVEQYGKETRLVRERTFMQGGEAVYVRSSIYEKYPDQVWAFVMGFTGQKVTSFGVLLEDERTNDPVALGRSMAQ</sequence>
<accession>A0A1U7P1U0</accession>
<feature type="chain" id="PRO_5012775620" description="DUF3887 domain-containing protein" evidence="1">
    <location>
        <begin position="20"/>
        <end position="162"/>
    </location>
</feature>
<protein>
    <recommendedName>
        <fullName evidence="4">DUF3887 domain-containing protein</fullName>
    </recommendedName>
</protein>
<comment type="caution">
    <text evidence="2">The sequence shown here is derived from an EMBL/GenBank/DDBJ whole genome shotgun (WGS) entry which is preliminary data.</text>
</comment>
<evidence type="ECO:0000256" key="1">
    <source>
        <dbReference type="SAM" id="SignalP"/>
    </source>
</evidence>
<name>A0A1U7P1U0_9DEIO</name>
<organism evidence="2 3">
    <name type="scientific">Deinococcus marmoris</name>
    <dbReference type="NCBI Taxonomy" id="249408"/>
    <lineage>
        <taxon>Bacteria</taxon>
        <taxon>Thermotogati</taxon>
        <taxon>Deinococcota</taxon>
        <taxon>Deinococci</taxon>
        <taxon>Deinococcales</taxon>
        <taxon>Deinococcaceae</taxon>
        <taxon>Deinococcus</taxon>
    </lineage>
</organism>
<keyword evidence="1" id="KW-0732">Signal</keyword>
<dbReference type="EMBL" id="MSTI01000042">
    <property type="protein sequence ID" value="OLV19131.1"/>
    <property type="molecule type" value="Genomic_DNA"/>
</dbReference>
<gene>
    <name evidence="2" type="ORF">BOO71_0003727</name>
</gene>
<proteinExistence type="predicted"/>
<evidence type="ECO:0000313" key="2">
    <source>
        <dbReference type="EMBL" id="OLV19131.1"/>
    </source>
</evidence>